<dbReference type="InParanoid" id="A0A3Q1GBP2"/>
<dbReference type="PANTHER" id="PTHR22796">
    <property type="entry name" value="URG4-RELATED"/>
    <property type="match status" value="1"/>
</dbReference>
<sequence>MDLADEMKCNVPAFSGNRVNLEKHVLKSLAEKEDFDSFITYITQPRTQLQTFIKEEVQKYIFTKQKDRALTILKKNVNDINKHVSQALFTATSKVQEKGGDINMWVEEFSSFLKEHLTLGTISCQNFGDIKEFSFLKEEIEKGLTSIMEEMSCISLEKMKDFRLQPDQILIDQLCKCCWVTCPFCAALCTNTLENHDPDDHNVPFHRSVAVNGVHYKNTKIMSIEFCTTEVASNRSFYPDEVSEKLIPFKKYRTAGPMFKKWEITPDGSKLPFWKWFVCQFQKQLEDHYDLKFEGNGQIPREWKSHTKAQAIESLDKM</sequence>
<dbReference type="Proteomes" id="UP000257200">
    <property type="component" value="Unplaced"/>
</dbReference>
<name>A0A3Q1GBP2_9TELE</name>
<keyword evidence="2" id="KW-1185">Reference proteome</keyword>
<organism evidence="1 2">
    <name type="scientific">Acanthochromis polyacanthus</name>
    <name type="common">spiny chromis</name>
    <dbReference type="NCBI Taxonomy" id="80966"/>
    <lineage>
        <taxon>Eukaryota</taxon>
        <taxon>Metazoa</taxon>
        <taxon>Chordata</taxon>
        <taxon>Craniata</taxon>
        <taxon>Vertebrata</taxon>
        <taxon>Euteleostomi</taxon>
        <taxon>Actinopterygii</taxon>
        <taxon>Neopterygii</taxon>
        <taxon>Teleostei</taxon>
        <taxon>Neoteleostei</taxon>
        <taxon>Acanthomorphata</taxon>
        <taxon>Ovalentaria</taxon>
        <taxon>Pomacentridae</taxon>
        <taxon>Acanthochromis</taxon>
    </lineage>
</organism>
<reference evidence="1" key="2">
    <citation type="submission" date="2025-09" db="UniProtKB">
        <authorList>
            <consortium name="Ensembl"/>
        </authorList>
    </citation>
    <scope>IDENTIFICATION</scope>
</reference>
<evidence type="ECO:0000313" key="1">
    <source>
        <dbReference type="Ensembl" id="ENSAPOP00000026584.1"/>
    </source>
</evidence>
<proteinExistence type="predicted"/>
<dbReference type="AlphaFoldDB" id="A0A3Q1GBP2"/>
<dbReference type="GeneTree" id="ENSGT00940000154393"/>
<dbReference type="PANTHER" id="PTHR22796:SF6">
    <property type="entry name" value="INTERFERON-INDUCED VERY LARGE GTPASE 1-RELATED"/>
    <property type="match status" value="1"/>
</dbReference>
<accession>A0A3Q1GBP2</accession>
<dbReference type="STRING" id="80966.ENSAPOP00000026584"/>
<protein>
    <submittedName>
        <fullName evidence="1">Interferon-induced very large GTPase 1-like</fullName>
    </submittedName>
</protein>
<reference evidence="1" key="1">
    <citation type="submission" date="2025-08" db="UniProtKB">
        <authorList>
            <consortium name="Ensembl"/>
        </authorList>
    </citation>
    <scope>IDENTIFICATION</scope>
</reference>
<evidence type="ECO:0000313" key="2">
    <source>
        <dbReference type="Proteomes" id="UP000257200"/>
    </source>
</evidence>
<dbReference type="Ensembl" id="ENSAPOT00000003338.1">
    <property type="protein sequence ID" value="ENSAPOP00000026584.1"/>
    <property type="gene ID" value="ENSAPOG00000010509.1"/>
</dbReference>